<sequence length="299" mass="33312">MVNTRRYAGPRDLRAMQELTSRIWSPESRWHVGDLAWGRFQHVGREPEWPTMLWHTGGRTLAWGWIELPGHLELAVDPARPELVDEVLGWFEETVRDADRSVVVSSAETHLIEAIERRGYLRADDGPFFVQLNRGLSRGLEALPEIRLPAGYVARPVGDEDVPGRVMAHRAAFHPSRVSVESYRAVRDAWPYQGDLDWCVVAPDGSVAAYCLLWLDDAVKAVVLEPVGTVPAHRGRGLARAACLAGLRAARERGAEVAVVAPRGDDAYPGPGRFYRGLGFRDRARSLQFHARSASDARL</sequence>
<evidence type="ECO:0000259" key="1">
    <source>
        <dbReference type="PROSITE" id="PS51186"/>
    </source>
</evidence>
<dbReference type="RefSeq" id="WP_189144129.1">
    <property type="nucleotide sequence ID" value="NZ_BMNK01000022.1"/>
</dbReference>
<dbReference type="Proteomes" id="UP000660745">
    <property type="component" value="Unassembled WGS sequence"/>
</dbReference>
<evidence type="ECO:0000313" key="2">
    <source>
        <dbReference type="EMBL" id="GGP16705.1"/>
    </source>
</evidence>
<evidence type="ECO:0000313" key="3">
    <source>
        <dbReference type="Proteomes" id="UP000660745"/>
    </source>
</evidence>
<dbReference type="PROSITE" id="PS51186">
    <property type="entry name" value="GNAT"/>
    <property type="match status" value="1"/>
</dbReference>
<proteinExistence type="predicted"/>
<dbReference type="GO" id="GO:0016747">
    <property type="term" value="F:acyltransferase activity, transferring groups other than amino-acyl groups"/>
    <property type="evidence" value="ECO:0007669"/>
    <property type="project" value="InterPro"/>
</dbReference>
<dbReference type="InterPro" id="IPR000182">
    <property type="entry name" value="GNAT_dom"/>
</dbReference>
<dbReference type="CDD" id="cd04301">
    <property type="entry name" value="NAT_SF"/>
    <property type="match status" value="1"/>
</dbReference>
<dbReference type="Gene3D" id="3.40.630.30">
    <property type="match status" value="1"/>
</dbReference>
<dbReference type="InterPro" id="IPR016181">
    <property type="entry name" value="Acyl_CoA_acyltransferase"/>
</dbReference>
<accession>A0A918AFU1</accession>
<reference evidence="2" key="1">
    <citation type="journal article" date="2014" name="Int. J. Syst. Evol. Microbiol.">
        <title>Complete genome sequence of Corynebacterium casei LMG S-19264T (=DSM 44701T), isolated from a smear-ripened cheese.</title>
        <authorList>
            <consortium name="US DOE Joint Genome Institute (JGI-PGF)"/>
            <person name="Walter F."/>
            <person name="Albersmeier A."/>
            <person name="Kalinowski J."/>
            <person name="Ruckert C."/>
        </authorList>
    </citation>
    <scope>NUCLEOTIDE SEQUENCE</scope>
    <source>
        <strain evidence="2">CGMCC 4.7430</strain>
    </source>
</reference>
<organism evidence="2 3">
    <name type="scientific">Nonomuraea glycinis</name>
    <dbReference type="NCBI Taxonomy" id="2047744"/>
    <lineage>
        <taxon>Bacteria</taxon>
        <taxon>Bacillati</taxon>
        <taxon>Actinomycetota</taxon>
        <taxon>Actinomycetes</taxon>
        <taxon>Streptosporangiales</taxon>
        <taxon>Streptosporangiaceae</taxon>
        <taxon>Nonomuraea</taxon>
    </lineage>
</organism>
<gene>
    <name evidence="2" type="ORF">GCM10012278_81520</name>
</gene>
<dbReference type="SUPFAM" id="SSF55729">
    <property type="entry name" value="Acyl-CoA N-acyltransferases (Nat)"/>
    <property type="match status" value="1"/>
</dbReference>
<comment type="caution">
    <text evidence="2">The sequence shown here is derived from an EMBL/GenBank/DDBJ whole genome shotgun (WGS) entry which is preliminary data.</text>
</comment>
<dbReference type="Pfam" id="PF00583">
    <property type="entry name" value="Acetyltransf_1"/>
    <property type="match status" value="1"/>
</dbReference>
<name>A0A918AFU1_9ACTN</name>
<reference evidence="2" key="2">
    <citation type="submission" date="2020-09" db="EMBL/GenBank/DDBJ databases">
        <authorList>
            <person name="Sun Q."/>
            <person name="Zhou Y."/>
        </authorList>
    </citation>
    <scope>NUCLEOTIDE SEQUENCE</scope>
    <source>
        <strain evidence="2">CGMCC 4.7430</strain>
    </source>
</reference>
<feature type="domain" description="N-acetyltransferase" evidence="1">
    <location>
        <begin position="152"/>
        <end position="299"/>
    </location>
</feature>
<protein>
    <recommendedName>
        <fullName evidence="1">N-acetyltransferase domain-containing protein</fullName>
    </recommendedName>
</protein>
<keyword evidence="3" id="KW-1185">Reference proteome</keyword>
<dbReference type="AlphaFoldDB" id="A0A918AFU1"/>
<dbReference type="EMBL" id="BMNK01000022">
    <property type="protein sequence ID" value="GGP16705.1"/>
    <property type="molecule type" value="Genomic_DNA"/>
</dbReference>